<evidence type="ECO:0000313" key="2">
    <source>
        <dbReference type="EMBL" id="MEQ2308959.1"/>
    </source>
</evidence>
<gene>
    <name evidence="2" type="ORF">AMECASPLE_033618</name>
</gene>
<accession>A0ABV0ZSU0</accession>
<dbReference type="Proteomes" id="UP001469553">
    <property type="component" value="Unassembled WGS sequence"/>
</dbReference>
<name>A0ABV0ZSU0_9TELE</name>
<protein>
    <submittedName>
        <fullName evidence="2">Uncharacterized protein</fullName>
    </submittedName>
</protein>
<proteinExistence type="predicted"/>
<organism evidence="2 3">
    <name type="scientific">Ameca splendens</name>
    <dbReference type="NCBI Taxonomy" id="208324"/>
    <lineage>
        <taxon>Eukaryota</taxon>
        <taxon>Metazoa</taxon>
        <taxon>Chordata</taxon>
        <taxon>Craniata</taxon>
        <taxon>Vertebrata</taxon>
        <taxon>Euteleostomi</taxon>
        <taxon>Actinopterygii</taxon>
        <taxon>Neopterygii</taxon>
        <taxon>Teleostei</taxon>
        <taxon>Neoteleostei</taxon>
        <taxon>Acanthomorphata</taxon>
        <taxon>Ovalentaria</taxon>
        <taxon>Atherinomorphae</taxon>
        <taxon>Cyprinodontiformes</taxon>
        <taxon>Goodeidae</taxon>
        <taxon>Ameca</taxon>
    </lineage>
</organism>
<dbReference type="EMBL" id="JAHRIP010070435">
    <property type="protein sequence ID" value="MEQ2308959.1"/>
    <property type="molecule type" value="Genomic_DNA"/>
</dbReference>
<keyword evidence="3" id="KW-1185">Reference proteome</keyword>
<evidence type="ECO:0000256" key="1">
    <source>
        <dbReference type="SAM" id="MobiDB-lite"/>
    </source>
</evidence>
<feature type="region of interest" description="Disordered" evidence="1">
    <location>
        <begin position="1"/>
        <end position="69"/>
    </location>
</feature>
<comment type="caution">
    <text evidence="2">The sequence shown here is derived from an EMBL/GenBank/DDBJ whole genome shotgun (WGS) entry which is preliminary data.</text>
</comment>
<feature type="non-terminal residue" evidence="2">
    <location>
        <position position="1"/>
    </location>
</feature>
<evidence type="ECO:0000313" key="3">
    <source>
        <dbReference type="Proteomes" id="UP001469553"/>
    </source>
</evidence>
<sequence>ALAKGRANAKAGVKASAEERSSSDESEDETPVPYQESGDSSSSSSLDSAEKAERPLKVKVLSPSKRQPALYTRSSITAKISPLKRATVRLLHSQLASDRVKRALNK</sequence>
<reference evidence="2 3" key="1">
    <citation type="submission" date="2021-06" db="EMBL/GenBank/DDBJ databases">
        <authorList>
            <person name="Palmer J.M."/>
        </authorList>
    </citation>
    <scope>NUCLEOTIDE SEQUENCE [LARGE SCALE GENOMIC DNA]</scope>
    <source>
        <strain evidence="2 3">AS_MEX2019</strain>
        <tissue evidence="2">Muscle</tissue>
    </source>
</reference>
<feature type="compositionally biased region" description="Low complexity" evidence="1">
    <location>
        <begin position="37"/>
        <end position="47"/>
    </location>
</feature>